<feature type="region of interest" description="Disordered" evidence="1">
    <location>
        <begin position="504"/>
        <end position="789"/>
    </location>
</feature>
<feature type="compositionally biased region" description="Low complexity" evidence="1">
    <location>
        <begin position="558"/>
        <end position="581"/>
    </location>
</feature>
<feature type="region of interest" description="Disordered" evidence="1">
    <location>
        <begin position="137"/>
        <end position="206"/>
    </location>
</feature>
<evidence type="ECO:0000256" key="1">
    <source>
        <dbReference type="SAM" id="MobiDB-lite"/>
    </source>
</evidence>
<evidence type="ECO:0000313" key="3">
    <source>
        <dbReference type="Proteomes" id="UP000044841"/>
    </source>
</evidence>
<sequence length="789" mass="82824">MDSRKPSSLELPRARSATVGSASSGKSSKSAEELGNKAGASTKSSITSSFKSFASNLIRSKPTPAPAVTQIAPASPPRPVTPPPVQGPGPHTVRLIPSPGPNQLPWSRSAADLLEGVPVPAPAFKKVANELAEAERILDDEDNDNQSVSFGFGAAGYEDEGEDGEAQDITMASISLPPTIEQGKENRPEAPPENPGSFVFGSPQHSVTNAQFGDAAAAVLREMNARMGVGNTSHALSLQQLEDVMSNAGKPSGPIKTEKRSDIRFATNHDKDFAKMDSIANHYSVRSRKRKSEHTPDLGDTTTESKLFTLPPRLSTAGSGDDCERTTKRARISTVEDKATAGGKAAKDTPAVRAQLEKQRQNGRASGSAVARKSAGTTQQPAKGGFGLMKMVRGIWGSKEKEKEKEKEKPKELPEEQPKEQPEEKENPVSDMIKKFPTVPTEDPLPNLPAAPKSRIVSGSKPPVRPRKVIPKAGSEGPEPARSYPIAPKPRVASGIIAPTAASLARQATTSTSATRSSAATGRSRGLAAVTAPAKPVITKTTLLSSVKLPSPPATEPTTSGLSRSTTGTTKATTSTRAPSRPASRALPVPPTSVSRAATSGAAAQGSARMVSPPVRSATTAGRVTSPVNGRKSVVSPGSKSPRSSIFKQPLTKDGMSMRGSAPTVQPFRLNNAPTQPLQIVKRNTISSPTKPPAAPRSPPPATRPVRKPRISRSKVIAKLGEKRAAVGSPRASKPRSSIQGRSLGKPGPGPGIDMAKARMRKSEAASRRSRVVDKSVVGRRSEGAVLRR</sequence>
<dbReference type="Proteomes" id="UP000044841">
    <property type="component" value="Unassembled WGS sequence"/>
</dbReference>
<proteinExistence type="predicted"/>
<protein>
    <submittedName>
        <fullName evidence="2">SH3 domain-containing protein C23A1,17 [Schizosaccharomyces pombe 972h-]</fullName>
    </submittedName>
</protein>
<feature type="compositionally biased region" description="Polar residues" evidence="1">
    <location>
        <begin position="672"/>
        <end position="686"/>
    </location>
</feature>
<evidence type="ECO:0000313" key="2">
    <source>
        <dbReference type="EMBL" id="CUA74709.1"/>
    </source>
</evidence>
<feature type="compositionally biased region" description="Low complexity" evidence="1">
    <location>
        <begin position="504"/>
        <end position="529"/>
    </location>
</feature>
<feature type="compositionally biased region" description="Basic and acidic residues" evidence="1">
    <location>
        <begin position="256"/>
        <end position="275"/>
    </location>
</feature>
<feature type="compositionally biased region" description="Basic and acidic residues" evidence="1">
    <location>
        <begin position="761"/>
        <end position="774"/>
    </location>
</feature>
<dbReference type="AlphaFoldDB" id="A0A0K6G8L4"/>
<name>A0A0K6G8L4_9AGAM</name>
<feature type="compositionally biased region" description="Basic and acidic residues" evidence="1">
    <location>
        <begin position="398"/>
        <end position="434"/>
    </location>
</feature>
<feature type="region of interest" description="Disordered" evidence="1">
    <location>
        <begin position="1"/>
        <end position="46"/>
    </location>
</feature>
<feature type="compositionally biased region" description="Polar residues" evidence="1">
    <location>
        <begin position="617"/>
        <end position="628"/>
    </location>
</feature>
<feature type="region of interest" description="Disordered" evidence="1">
    <location>
        <begin position="246"/>
        <end position="488"/>
    </location>
</feature>
<reference evidence="2 3" key="1">
    <citation type="submission" date="2015-07" db="EMBL/GenBank/DDBJ databases">
        <authorList>
            <person name="Noorani M."/>
        </authorList>
    </citation>
    <scope>NUCLEOTIDE SEQUENCE [LARGE SCALE GENOMIC DNA]</scope>
    <source>
        <strain evidence="2">BBA 69670</strain>
    </source>
</reference>
<gene>
    <name evidence="2" type="ORF">RSOLAG22IIIB_11413</name>
</gene>
<feature type="region of interest" description="Disordered" evidence="1">
    <location>
        <begin position="60"/>
        <end position="107"/>
    </location>
</feature>
<organism evidence="2 3">
    <name type="scientific">Rhizoctonia solani</name>
    <dbReference type="NCBI Taxonomy" id="456999"/>
    <lineage>
        <taxon>Eukaryota</taxon>
        <taxon>Fungi</taxon>
        <taxon>Dikarya</taxon>
        <taxon>Basidiomycota</taxon>
        <taxon>Agaricomycotina</taxon>
        <taxon>Agaricomycetes</taxon>
        <taxon>Cantharellales</taxon>
        <taxon>Ceratobasidiaceae</taxon>
        <taxon>Rhizoctonia</taxon>
    </lineage>
</organism>
<feature type="compositionally biased region" description="Acidic residues" evidence="1">
    <location>
        <begin position="157"/>
        <end position="166"/>
    </location>
</feature>
<feature type="compositionally biased region" description="Polar residues" evidence="1">
    <location>
        <begin position="636"/>
        <end position="647"/>
    </location>
</feature>
<feature type="compositionally biased region" description="Pro residues" evidence="1">
    <location>
        <begin position="690"/>
        <end position="703"/>
    </location>
</feature>
<feature type="compositionally biased region" description="Pro residues" evidence="1">
    <location>
        <begin position="74"/>
        <end position="87"/>
    </location>
</feature>
<keyword evidence="3" id="KW-1185">Reference proteome</keyword>
<dbReference type="EMBL" id="CYGV01001479">
    <property type="protein sequence ID" value="CUA74709.1"/>
    <property type="molecule type" value="Genomic_DNA"/>
</dbReference>
<feature type="compositionally biased region" description="Low complexity" evidence="1">
    <location>
        <begin position="592"/>
        <end position="609"/>
    </location>
</feature>
<accession>A0A0K6G8L4</accession>